<accession>A0A1Z1WGU2</accession>
<organism evidence="2 3">
    <name type="scientific">Streptomyces alboflavus</name>
    <dbReference type="NCBI Taxonomy" id="67267"/>
    <lineage>
        <taxon>Bacteria</taxon>
        <taxon>Bacillati</taxon>
        <taxon>Actinomycetota</taxon>
        <taxon>Actinomycetes</taxon>
        <taxon>Kitasatosporales</taxon>
        <taxon>Streptomycetaceae</taxon>
        <taxon>Streptomyces</taxon>
    </lineage>
</organism>
<protein>
    <recommendedName>
        <fullName evidence="1">HTH luxR-type domain-containing protein</fullName>
    </recommendedName>
</protein>
<dbReference type="GO" id="GO:0003677">
    <property type="term" value="F:DNA binding"/>
    <property type="evidence" value="ECO:0007669"/>
    <property type="project" value="InterPro"/>
</dbReference>
<sequence length="314" mass="34907">MSECERELYRHIADGGLVHRHTPELDKLLALGLVIREPLQEGRYLLVPAGRVARRLLKTESDALGQSVARIAEIPALIADLRSMNPREEPRGEMAVQWLDGVDAVNEAIATAVDAATTEILAAQPGERPRTVLEKSMFRDADALRRGAAMRTLYHVSARSNPAVRQRVDVMSPLGGAYRTRSAMFMRCVVMDRRFAVVADHAEGRPVTAGGYVVRSPAICAFIADSFELEWTRAEDWYADPSEEGIVTTQIQRTILRMLHSGHDQQQAASLLGYSTKTVNTHLRRLCRDLGFATVYQLMAWWGSPAASAERELD</sequence>
<dbReference type="PANTHER" id="PTHR34293:SF1">
    <property type="entry name" value="HTH-TYPE TRANSCRIPTIONAL REGULATOR TRMBL2"/>
    <property type="match status" value="1"/>
</dbReference>
<dbReference type="GO" id="GO:0006355">
    <property type="term" value="P:regulation of DNA-templated transcription"/>
    <property type="evidence" value="ECO:0007669"/>
    <property type="project" value="InterPro"/>
</dbReference>
<dbReference type="Gene3D" id="1.10.10.10">
    <property type="entry name" value="Winged helix-like DNA-binding domain superfamily/Winged helix DNA-binding domain"/>
    <property type="match status" value="1"/>
</dbReference>
<dbReference type="InterPro" id="IPR016032">
    <property type="entry name" value="Sig_transdc_resp-reg_C-effctor"/>
</dbReference>
<dbReference type="InterPro" id="IPR036388">
    <property type="entry name" value="WH-like_DNA-bd_sf"/>
</dbReference>
<dbReference type="EMBL" id="CP021748">
    <property type="protein sequence ID" value="ARX85661.1"/>
    <property type="molecule type" value="Genomic_DNA"/>
</dbReference>
<dbReference type="OrthoDB" id="4171095at2"/>
<reference evidence="2 3" key="1">
    <citation type="submission" date="2017-05" db="EMBL/GenBank/DDBJ databases">
        <title>Streptomyces alboflavus Genome sequencing and assembly.</title>
        <authorList>
            <person name="Wang Y."/>
            <person name="Du B."/>
            <person name="Ding Y."/>
            <person name="Liu H."/>
            <person name="Hou Q."/>
            <person name="Liu K."/>
            <person name="Wang C."/>
            <person name="Yao L."/>
        </authorList>
    </citation>
    <scope>NUCLEOTIDE SEQUENCE [LARGE SCALE GENOMIC DNA]</scope>
    <source>
        <strain evidence="2 3">MDJK44</strain>
    </source>
</reference>
<dbReference type="SUPFAM" id="SSF46894">
    <property type="entry name" value="C-terminal effector domain of the bipartite response regulators"/>
    <property type="match status" value="1"/>
</dbReference>
<keyword evidence="3" id="KW-1185">Reference proteome</keyword>
<dbReference type="AlphaFoldDB" id="A0A1Z1WGU2"/>
<dbReference type="PANTHER" id="PTHR34293">
    <property type="entry name" value="HTH-TYPE TRANSCRIPTIONAL REGULATOR TRMBL2"/>
    <property type="match status" value="1"/>
</dbReference>
<evidence type="ECO:0000259" key="1">
    <source>
        <dbReference type="SMART" id="SM00421"/>
    </source>
</evidence>
<dbReference type="InterPro" id="IPR000792">
    <property type="entry name" value="Tscrpt_reg_LuxR_C"/>
</dbReference>
<evidence type="ECO:0000313" key="3">
    <source>
        <dbReference type="Proteomes" id="UP000195880"/>
    </source>
</evidence>
<dbReference type="InterPro" id="IPR051797">
    <property type="entry name" value="TrmB-like"/>
</dbReference>
<dbReference type="RefSeq" id="WP_087885438.1">
    <property type="nucleotide sequence ID" value="NZ_CP021748.1"/>
</dbReference>
<proteinExistence type="predicted"/>
<name>A0A1Z1WGU2_9ACTN</name>
<dbReference type="SMART" id="SM00421">
    <property type="entry name" value="HTH_LUXR"/>
    <property type="match status" value="1"/>
</dbReference>
<gene>
    <name evidence="2" type="ORF">SMD44_05125</name>
</gene>
<dbReference type="KEGG" id="salf:SMD44_05125"/>
<dbReference type="Proteomes" id="UP000195880">
    <property type="component" value="Chromosome"/>
</dbReference>
<feature type="domain" description="HTH luxR-type" evidence="1">
    <location>
        <begin position="245"/>
        <end position="302"/>
    </location>
</feature>
<evidence type="ECO:0000313" key="2">
    <source>
        <dbReference type="EMBL" id="ARX85661.1"/>
    </source>
</evidence>
<dbReference type="Pfam" id="PF00196">
    <property type="entry name" value="GerE"/>
    <property type="match status" value="1"/>
</dbReference>